<dbReference type="Proteomes" id="UP001447006">
    <property type="component" value="Segment"/>
</dbReference>
<gene>
    <name evidence="1" type="ORF">ISREJYDI_CDS0153</name>
</gene>
<evidence type="ECO:0000313" key="2">
    <source>
        <dbReference type="Proteomes" id="UP001447006"/>
    </source>
</evidence>
<dbReference type="InterPro" id="IPR029057">
    <property type="entry name" value="PRTase-like"/>
</dbReference>
<evidence type="ECO:0000313" key="1">
    <source>
        <dbReference type="EMBL" id="XAI98147.1"/>
    </source>
</evidence>
<organism evidence="1 2">
    <name type="scientific">Pseudomonas phage UNO-G1W1</name>
    <dbReference type="NCBI Taxonomy" id="3136609"/>
    <lineage>
        <taxon>Viruses</taxon>
        <taxon>Duplodnaviria</taxon>
        <taxon>Heunggongvirae</taxon>
        <taxon>Uroviricota</taxon>
        <taxon>Caudoviricetes</taxon>
        <taxon>Vandenendeviridae</taxon>
        <taxon>Gorskivirinae</taxon>
        <taxon>Omahavirus</taxon>
        <taxon>Omahavirus UNOG1W1</taxon>
    </lineage>
</organism>
<protein>
    <submittedName>
        <fullName evidence="1">Ribose-phosphate pyrophosphokinase</fullName>
    </submittedName>
</protein>
<name>A0AAX4QN68_9CAUD</name>
<dbReference type="EMBL" id="PP551948">
    <property type="protein sequence ID" value="XAI98147.1"/>
    <property type="molecule type" value="Genomic_DNA"/>
</dbReference>
<sequence>MSFVGTIELAVTHGIFSKGVEVLTDRFDRVYTTDSLPQTEHEKLTVRKY</sequence>
<keyword evidence="2" id="KW-1185">Reference proteome</keyword>
<reference evidence="1 2" key="1">
    <citation type="submission" date="2024-03" db="EMBL/GenBank/DDBJ databases">
        <title>Complete Genome Sequence of a Pseudomonas fluorescens Bacteriophage UNO-G1W1 isolated from freshwater ice in Nebraska.</title>
        <authorList>
            <person name="Neville A.J."/>
            <person name="Schulze T.T."/>
            <person name="Davis P.H."/>
        </authorList>
    </citation>
    <scope>NUCLEOTIDE SEQUENCE [LARGE SCALE GENOMIC DNA]</scope>
</reference>
<accession>A0AAX4QN68</accession>
<dbReference type="Gene3D" id="3.40.50.2020">
    <property type="match status" value="1"/>
</dbReference>
<proteinExistence type="predicted"/>